<dbReference type="AlphaFoldDB" id="I7JZW0"/>
<evidence type="ECO:0000313" key="3">
    <source>
        <dbReference type="EMBL" id="KRN13877.1"/>
    </source>
</evidence>
<keyword evidence="1" id="KW-0472">Membrane</keyword>
<dbReference type="PATRIC" id="fig|1423751.3.peg.1861"/>
<dbReference type="Proteomes" id="UP000051521">
    <property type="component" value="Unassembled WGS sequence"/>
</dbReference>
<keyword evidence="1" id="KW-1133">Transmembrane helix</keyword>
<proteinExistence type="predicted"/>
<dbReference type="EMBL" id="CAKC01000024">
    <property type="protein sequence ID" value="CCI86490.1"/>
    <property type="molecule type" value="Genomic_DNA"/>
</dbReference>
<evidence type="ECO:0000256" key="1">
    <source>
        <dbReference type="SAM" id="Phobius"/>
    </source>
</evidence>
<comment type="caution">
    <text evidence="2">The sequence shown here is derived from an EMBL/GenBank/DDBJ whole genome shotgun (WGS) entry which is preliminary data.</text>
</comment>
<feature type="transmembrane region" description="Helical" evidence="1">
    <location>
        <begin position="95"/>
        <end position="115"/>
    </location>
</feature>
<feature type="transmembrane region" description="Helical" evidence="1">
    <location>
        <begin position="7"/>
        <end position="26"/>
    </location>
</feature>
<dbReference type="EMBL" id="AYZO01000008">
    <property type="protein sequence ID" value="KRN13877.1"/>
    <property type="molecule type" value="Genomic_DNA"/>
</dbReference>
<sequence length="124" mass="14245">MKKIRILEAGFFSSFSIITALLGADFPPPRGFIWILLAILCLTWLQDQYLCYLQPRIAMKQQFLKNNIYFLLVGIALATSFILLNPQKITFSAILIWYGIITVLSVLYGICFRIINKILFHKIG</sequence>
<accession>I7JZW0</accession>
<reference evidence="3 5" key="2">
    <citation type="journal article" date="2015" name="Genome Announc.">
        <title>Expanding the biotechnology potential of lactobacilli through comparative genomics of 213 strains and associated genera.</title>
        <authorList>
            <person name="Sun Z."/>
            <person name="Harris H.M."/>
            <person name="McCann A."/>
            <person name="Guo C."/>
            <person name="Argimon S."/>
            <person name="Zhang W."/>
            <person name="Yang X."/>
            <person name="Jeffery I.B."/>
            <person name="Cooney J.C."/>
            <person name="Kagawa T.F."/>
            <person name="Liu W."/>
            <person name="Song Y."/>
            <person name="Salvetti E."/>
            <person name="Wrobel A."/>
            <person name="Rasinkangas P."/>
            <person name="Parkhill J."/>
            <person name="Rea M.C."/>
            <person name="O'Sullivan O."/>
            <person name="Ritari J."/>
            <person name="Douillard F.P."/>
            <person name="Paul Ross R."/>
            <person name="Yang R."/>
            <person name="Briner A.E."/>
            <person name="Felis G.E."/>
            <person name="de Vos W.M."/>
            <person name="Barrangou R."/>
            <person name="Klaenhammer T.R."/>
            <person name="Caufield P.W."/>
            <person name="Cui Y."/>
            <person name="Zhang H."/>
            <person name="O'Toole P.W."/>
        </authorList>
    </citation>
    <scope>NUCLEOTIDE SEQUENCE [LARGE SCALE GENOMIC DNA]</scope>
    <source>
        <strain evidence="3 5">DSM 23908</strain>
    </source>
</reference>
<gene>
    <name evidence="2" type="ORF">BN52_07800</name>
    <name evidence="3" type="ORF">FC38_GL001798</name>
</gene>
<dbReference type="OrthoDB" id="2928469at2"/>
<keyword evidence="1" id="KW-0812">Transmembrane</keyword>
<evidence type="ECO:0000313" key="4">
    <source>
        <dbReference type="Proteomes" id="UP000009326"/>
    </source>
</evidence>
<organism evidence="2 4">
    <name type="scientific">Lactobacillus gigeriorum DSM 23908 = CRBIP 24.85</name>
    <dbReference type="NCBI Taxonomy" id="1423751"/>
    <lineage>
        <taxon>Bacteria</taxon>
        <taxon>Bacillati</taxon>
        <taxon>Bacillota</taxon>
        <taxon>Bacilli</taxon>
        <taxon>Lactobacillales</taxon>
        <taxon>Lactobacillaceae</taxon>
        <taxon>Lactobacillus</taxon>
    </lineage>
</organism>
<name>I7JZW0_9LACO</name>
<evidence type="ECO:0000313" key="5">
    <source>
        <dbReference type="Proteomes" id="UP000051521"/>
    </source>
</evidence>
<protein>
    <submittedName>
        <fullName evidence="2">Uncharacterized protein</fullName>
    </submittedName>
</protein>
<feature type="transmembrane region" description="Helical" evidence="1">
    <location>
        <begin position="64"/>
        <end position="83"/>
    </location>
</feature>
<dbReference type="RefSeq" id="WP_008472446.1">
    <property type="nucleotide sequence ID" value="NZ_AYZO01000008.1"/>
</dbReference>
<dbReference type="Proteomes" id="UP000009326">
    <property type="component" value="Unassembled WGS sequence"/>
</dbReference>
<keyword evidence="5" id="KW-1185">Reference proteome</keyword>
<reference evidence="2 4" key="1">
    <citation type="submission" date="2012-06" db="EMBL/GenBank/DDBJ databases">
        <title>Draft genome sequence of Lactobacillus gigeriorum CRBIP 24.85T, isolated from chicken crop.</title>
        <authorList>
            <person name="Cousin S."/>
            <person name="Ma L."/>
            <person name="Creno S."/>
            <person name="Clermont D."/>
            <person name="Loux V."/>
            <person name="Bizet C."/>
            <person name="Bouchier C."/>
        </authorList>
    </citation>
    <scope>NUCLEOTIDE SEQUENCE [LARGE SCALE GENOMIC DNA]</scope>
    <source>
        <strain evidence="4">CRBIP 24.85T</strain>
        <strain evidence="2">Type strain: CRBIP 24.85</strain>
    </source>
</reference>
<evidence type="ECO:0000313" key="2">
    <source>
        <dbReference type="EMBL" id="CCI86490.1"/>
    </source>
</evidence>
<feature type="transmembrane region" description="Helical" evidence="1">
    <location>
        <begin position="32"/>
        <end position="52"/>
    </location>
</feature>